<sequence>MILTTLNAAAYRVHQPKWSFAPTSGAGAGAHGGRANRPGVNAPYLSLELETALAEYQQLDALLPPGLMVGYNVSLDAIVDFRGDFTSDWDALWQAFYCDWRNMHFHQGIEPPSWVIGDQVLAPGAKGILFNSAITCGANLVIYTDALTGADAISVYDPHNDLPKNQSSWQ</sequence>
<feature type="domain" description="RES" evidence="1">
    <location>
        <begin position="22"/>
        <end position="153"/>
    </location>
</feature>
<accession>A0A2U2HPI4</accession>
<comment type="caution">
    <text evidence="2">The sequence shown here is derived from an EMBL/GenBank/DDBJ whole genome shotgun (WGS) entry which is preliminary data.</text>
</comment>
<evidence type="ECO:0000313" key="2">
    <source>
        <dbReference type="EMBL" id="PWF49434.1"/>
    </source>
</evidence>
<protein>
    <submittedName>
        <fullName evidence="2">RES domain-containing protein</fullName>
    </submittedName>
</protein>
<dbReference type="RefSeq" id="WP_106756661.1">
    <property type="nucleotide sequence ID" value="NZ_PXWF02000085.1"/>
</dbReference>
<proteinExistence type="predicted"/>
<evidence type="ECO:0000259" key="1">
    <source>
        <dbReference type="SMART" id="SM00953"/>
    </source>
</evidence>
<gene>
    <name evidence="2" type="ORF">C7C56_006560</name>
</gene>
<dbReference type="AlphaFoldDB" id="A0A2U2HPI4"/>
<dbReference type="SMART" id="SM00953">
    <property type="entry name" value="RES"/>
    <property type="match status" value="1"/>
</dbReference>
<dbReference type="OrthoDB" id="648213at2"/>
<dbReference type="Pfam" id="PF08808">
    <property type="entry name" value="RES"/>
    <property type="match status" value="1"/>
</dbReference>
<dbReference type="EMBL" id="PXWF02000085">
    <property type="protein sequence ID" value="PWF49434.1"/>
    <property type="molecule type" value="Genomic_DNA"/>
</dbReference>
<keyword evidence="3" id="KW-1185">Reference proteome</keyword>
<organism evidence="2 3">
    <name type="scientific">Massilia glaciei</name>
    <dbReference type="NCBI Taxonomy" id="1524097"/>
    <lineage>
        <taxon>Bacteria</taxon>
        <taxon>Pseudomonadati</taxon>
        <taxon>Pseudomonadota</taxon>
        <taxon>Betaproteobacteria</taxon>
        <taxon>Burkholderiales</taxon>
        <taxon>Oxalobacteraceae</taxon>
        <taxon>Telluria group</taxon>
        <taxon>Massilia</taxon>
    </lineage>
</organism>
<reference evidence="2 3" key="1">
    <citation type="submission" date="2018-04" db="EMBL/GenBank/DDBJ databases">
        <title>Massilia violaceinigra sp. nov., a novel purple-pigmented bacterium isolated from Tianshan glacier, Xinjiang, China.</title>
        <authorList>
            <person name="Wang H."/>
        </authorList>
    </citation>
    <scope>NUCLEOTIDE SEQUENCE [LARGE SCALE GENOMIC DNA]</scope>
    <source>
        <strain evidence="2 3">B448-2</strain>
    </source>
</reference>
<dbReference type="Proteomes" id="UP000241421">
    <property type="component" value="Unassembled WGS sequence"/>
</dbReference>
<name>A0A2U2HPI4_9BURK</name>
<dbReference type="InterPro" id="IPR014914">
    <property type="entry name" value="RES_dom"/>
</dbReference>
<evidence type="ECO:0000313" key="3">
    <source>
        <dbReference type="Proteomes" id="UP000241421"/>
    </source>
</evidence>